<protein>
    <submittedName>
        <fullName evidence="1">Uncharacterized protein</fullName>
    </submittedName>
</protein>
<dbReference type="EMBL" id="JAVRRA010012164">
    <property type="protein sequence ID" value="KAK5239370.1"/>
    <property type="molecule type" value="Genomic_DNA"/>
</dbReference>
<sequence>MSAPHGIPQSSPNSVALLHSTDSDIERVAVLKPQSGSESGASNDGLFIVRMARDRTILRVEKIVGTEH</sequence>
<gene>
    <name evidence="1" type="ORF">LTR16_012023</name>
</gene>
<organism evidence="1 2">
    <name type="scientific">Cryomyces antarcticus</name>
    <dbReference type="NCBI Taxonomy" id="329879"/>
    <lineage>
        <taxon>Eukaryota</taxon>
        <taxon>Fungi</taxon>
        <taxon>Dikarya</taxon>
        <taxon>Ascomycota</taxon>
        <taxon>Pezizomycotina</taxon>
        <taxon>Dothideomycetes</taxon>
        <taxon>Dothideomycetes incertae sedis</taxon>
        <taxon>Cryomyces</taxon>
    </lineage>
</organism>
<evidence type="ECO:0000313" key="1">
    <source>
        <dbReference type="EMBL" id="KAK5239370.1"/>
    </source>
</evidence>
<name>A0ABR0LT58_9PEZI</name>
<evidence type="ECO:0000313" key="2">
    <source>
        <dbReference type="Proteomes" id="UP001357485"/>
    </source>
</evidence>
<comment type="caution">
    <text evidence="1">The sequence shown here is derived from an EMBL/GenBank/DDBJ whole genome shotgun (WGS) entry which is preliminary data.</text>
</comment>
<accession>A0ABR0LT58</accession>
<proteinExistence type="predicted"/>
<keyword evidence="2" id="KW-1185">Reference proteome</keyword>
<reference evidence="1 2" key="1">
    <citation type="submission" date="2023-08" db="EMBL/GenBank/DDBJ databases">
        <title>Black Yeasts Isolated from many extreme environments.</title>
        <authorList>
            <person name="Coleine C."/>
            <person name="Stajich J.E."/>
            <person name="Selbmann L."/>
        </authorList>
    </citation>
    <scope>NUCLEOTIDE SEQUENCE [LARGE SCALE GENOMIC DNA]</scope>
    <source>
        <strain evidence="1 2">CCFEE 536</strain>
    </source>
</reference>
<dbReference type="Proteomes" id="UP001357485">
    <property type="component" value="Unassembled WGS sequence"/>
</dbReference>
<feature type="non-terminal residue" evidence="1">
    <location>
        <position position="68"/>
    </location>
</feature>